<comment type="subcellular location">
    <subcellularLocation>
        <location evidence="3">Endoplasmic reticulum membrane</location>
        <topology evidence="3">Peripheral membrane protein</topology>
    </subcellularLocation>
    <subcellularLocation>
        <location evidence="2">Microsome membrane</location>
        <topology evidence="2">Peripheral membrane protein</topology>
    </subcellularLocation>
</comment>
<dbReference type="SUPFAM" id="SSF48264">
    <property type="entry name" value="Cytochrome P450"/>
    <property type="match status" value="1"/>
</dbReference>
<keyword evidence="6" id="KW-0479">Metal-binding</keyword>
<evidence type="ECO:0000256" key="7">
    <source>
        <dbReference type="ARBA" id="ARBA00022824"/>
    </source>
</evidence>
<name>A0A8C1M321_CYPCA</name>
<keyword evidence="13" id="KW-1133">Transmembrane helix</keyword>
<dbReference type="GO" id="GO:0006805">
    <property type="term" value="P:xenobiotic metabolic process"/>
    <property type="evidence" value="ECO:0007669"/>
    <property type="project" value="TreeGrafter"/>
</dbReference>
<evidence type="ECO:0000256" key="11">
    <source>
        <dbReference type="ARBA" id="ARBA00023033"/>
    </source>
</evidence>
<feature type="transmembrane region" description="Helical" evidence="13">
    <location>
        <begin position="6"/>
        <end position="29"/>
    </location>
</feature>
<comment type="similarity">
    <text evidence="4">Belongs to the cytochrome P450 family.</text>
</comment>
<comment type="cofactor">
    <cofactor evidence="1">
        <name>heme</name>
        <dbReference type="ChEBI" id="CHEBI:30413"/>
    </cofactor>
</comment>
<evidence type="ECO:0000256" key="4">
    <source>
        <dbReference type="ARBA" id="ARBA00010617"/>
    </source>
</evidence>
<dbReference type="InterPro" id="IPR050182">
    <property type="entry name" value="Cytochrome_P450_fam2"/>
</dbReference>
<evidence type="ECO:0000256" key="10">
    <source>
        <dbReference type="ARBA" id="ARBA00023004"/>
    </source>
</evidence>
<evidence type="ECO:0000256" key="5">
    <source>
        <dbReference type="ARBA" id="ARBA00022617"/>
    </source>
</evidence>
<reference evidence="14" key="2">
    <citation type="submission" date="2025-09" db="UniProtKB">
        <authorList>
            <consortium name="Ensembl"/>
        </authorList>
    </citation>
    <scope>IDENTIFICATION</scope>
</reference>
<dbReference type="GO" id="GO:0005789">
    <property type="term" value="C:endoplasmic reticulum membrane"/>
    <property type="evidence" value="ECO:0007669"/>
    <property type="project" value="UniProtKB-SubCell"/>
</dbReference>
<evidence type="ECO:0000256" key="6">
    <source>
        <dbReference type="ARBA" id="ARBA00022723"/>
    </source>
</evidence>
<dbReference type="Ensembl" id="ENSCCRT00010078996.1">
    <property type="protein sequence ID" value="ENSCCRP00010071474.1"/>
    <property type="gene ID" value="ENSCCRG00010030956.1"/>
</dbReference>
<dbReference type="InterPro" id="IPR001128">
    <property type="entry name" value="Cyt_P450"/>
</dbReference>
<keyword evidence="10" id="KW-0408">Iron</keyword>
<dbReference type="InterPro" id="IPR002401">
    <property type="entry name" value="Cyt_P450_E_grp-I"/>
</dbReference>
<keyword evidence="9" id="KW-0560">Oxidoreductase</keyword>
<dbReference type="GO" id="GO:0016712">
    <property type="term" value="F:oxidoreductase activity, acting on paired donors, with incorporation or reduction of molecular oxygen, reduced flavin or flavoprotein as one donor, and incorporation of one atom of oxygen"/>
    <property type="evidence" value="ECO:0007669"/>
    <property type="project" value="TreeGrafter"/>
</dbReference>
<dbReference type="PANTHER" id="PTHR24300:SF319">
    <property type="entry name" value="CYTOCHROME P450, FAMILY 2, SUBFAMILY AC, POLYPEPTIDE 1"/>
    <property type="match status" value="1"/>
</dbReference>
<dbReference type="PRINTS" id="PR00463">
    <property type="entry name" value="EP450I"/>
</dbReference>
<organism evidence="14 15">
    <name type="scientific">Cyprinus carpio</name>
    <name type="common">Common carp</name>
    <dbReference type="NCBI Taxonomy" id="7962"/>
    <lineage>
        <taxon>Eukaryota</taxon>
        <taxon>Metazoa</taxon>
        <taxon>Chordata</taxon>
        <taxon>Craniata</taxon>
        <taxon>Vertebrata</taxon>
        <taxon>Euteleostomi</taxon>
        <taxon>Actinopterygii</taxon>
        <taxon>Neopterygii</taxon>
        <taxon>Teleostei</taxon>
        <taxon>Ostariophysi</taxon>
        <taxon>Cypriniformes</taxon>
        <taxon>Cyprinidae</taxon>
        <taxon>Cyprininae</taxon>
        <taxon>Cyprinus</taxon>
    </lineage>
</organism>
<dbReference type="GO" id="GO:0020037">
    <property type="term" value="F:heme binding"/>
    <property type="evidence" value="ECO:0007669"/>
    <property type="project" value="InterPro"/>
</dbReference>
<protein>
    <submittedName>
        <fullName evidence="14">Cytochrome P450, family 2, subfamily K, polypeptide 22</fullName>
    </submittedName>
</protein>
<evidence type="ECO:0000313" key="15">
    <source>
        <dbReference type="Proteomes" id="UP000694427"/>
    </source>
</evidence>
<dbReference type="AlphaFoldDB" id="A0A8C1M321"/>
<dbReference type="FunFam" id="1.10.630.10:FF:000208">
    <property type="entry name" value="Cytochrome P450, family 2, subfamily k, polypeptide 20"/>
    <property type="match status" value="1"/>
</dbReference>
<dbReference type="Proteomes" id="UP000694427">
    <property type="component" value="Unplaced"/>
</dbReference>
<keyword evidence="11" id="KW-0503">Monooxygenase</keyword>
<evidence type="ECO:0000256" key="8">
    <source>
        <dbReference type="ARBA" id="ARBA00022848"/>
    </source>
</evidence>
<dbReference type="GO" id="GO:0006082">
    <property type="term" value="P:organic acid metabolic process"/>
    <property type="evidence" value="ECO:0007669"/>
    <property type="project" value="TreeGrafter"/>
</dbReference>
<reference evidence="14" key="1">
    <citation type="submission" date="2025-08" db="UniProtKB">
        <authorList>
            <consortium name="Ensembl"/>
        </authorList>
    </citation>
    <scope>IDENTIFICATION</scope>
</reference>
<keyword evidence="7" id="KW-0256">Endoplasmic reticulum</keyword>
<sequence length="416" mass="47672">MSVVESLLQFSSTGTLLGALLLLLVLYLLSSGYESQKEGKEPPGPKPLPLLGNLLTLDLTRPFDTFFELSKTYGNIFQVFLGPRRTVVLVGYKTVKEALVNHAEEFGDRHISPNFRLMNEHVIIFSNGENWKEMRRFALRNLRDLGMGKRGSEEKIIEEIQYLKGEFDKFEEKPFDTTRPVNYAVSNIISSIVYGSRFEYTDPRFTEMVNRANENVRISGSISMHPFCRMNPNLPKKLLEVHLWITFSFVSPIKSGKKDSYFHEENLMMSVTNLFVAGTDTTGTTLRWGLMLMAKYPHIQDRVQEEIDRLIGGRQPEVEDRKKLPYTDAVIHETQRLANIVPLNLPHMTSCDVTFNGYFIKKGTTVVPLLTSVLKDPSEWEKPNSFYPEHFLDEKGQFVKRDAFMPFSAGTVKLQH</sequence>
<keyword evidence="15" id="KW-1185">Reference proteome</keyword>
<evidence type="ECO:0000256" key="1">
    <source>
        <dbReference type="ARBA" id="ARBA00001971"/>
    </source>
</evidence>
<evidence type="ECO:0000313" key="14">
    <source>
        <dbReference type="Ensembl" id="ENSCCRP00010071474.1"/>
    </source>
</evidence>
<dbReference type="Gene3D" id="1.10.630.10">
    <property type="entry name" value="Cytochrome P450"/>
    <property type="match status" value="2"/>
</dbReference>
<evidence type="ECO:0000256" key="13">
    <source>
        <dbReference type="SAM" id="Phobius"/>
    </source>
</evidence>
<proteinExistence type="inferred from homology"/>
<keyword evidence="13" id="KW-0812">Transmembrane</keyword>
<dbReference type="FunFam" id="1.10.630.10:FF:000238">
    <property type="entry name" value="Cytochrome P450 2A6"/>
    <property type="match status" value="1"/>
</dbReference>
<dbReference type="Pfam" id="PF00067">
    <property type="entry name" value="p450"/>
    <property type="match status" value="2"/>
</dbReference>
<keyword evidence="8" id="KW-0492">Microsome</keyword>
<evidence type="ECO:0000256" key="2">
    <source>
        <dbReference type="ARBA" id="ARBA00004174"/>
    </source>
</evidence>
<evidence type="ECO:0000256" key="12">
    <source>
        <dbReference type="ARBA" id="ARBA00023136"/>
    </source>
</evidence>
<evidence type="ECO:0000256" key="9">
    <source>
        <dbReference type="ARBA" id="ARBA00023002"/>
    </source>
</evidence>
<keyword evidence="5" id="KW-0349">Heme</keyword>
<evidence type="ECO:0000256" key="3">
    <source>
        <dbReference type="ARBA" id="ARBA00004406"/>
    </source>
</evidence>
<dbReference type="PANTHER" id="PTHR24300">
    <property type="entry name" value="CYTOCHROME P450 508A4-RELATED"/>
    <property type="match status" value="1"/>
</dbReference>
<dbReference type="InterPro" id="IPR036396">
    <property type="entry name" value="Cyt_P450_sf"/>
</dbReference>
<accession>A0A8C1M321</accession>
<keyword evidence="12 13" id="KW-0472">Membrane</keyword>
<dbReference type="PRINTS" id="PR00385">
    <property type="entry name" value="P450"/>
</dbReference>
<dbReference type="GO" id="GO:0005506">
    <property type="term" value="F:iron ion binding"/>
    <property type="evidence" value="ECO:0007669"/>
    <property type="project" value="InterPro"/>
</dbReference>